<dbReference type="GO" id="GO:0016787">
    <property type="term" value="F:hydrolase activity"/>
    <property type="evidence" value="ECO:0007669"/>
    <property type="project" value="UniProtKB-KW"/>
</dbReference>
<protein>
    <recommendedName>
        <fullName evidence="1">Fructosamine deglycase</fullName>
        <ecNumber evidence="1">3.5.-.-</ecNumber>
    </recommendedName>
</protein>
<feature type="domain" description="SIS" evidence="2">
    <location>
        <begin position="14"/>
        <end position="159"/>
    </location>
</feature>
<name>A0A9W5TWW0_9BACI</name>
<comment type="subunit">
    <text evidence="1">Homooctamer.</text>
</comment>
<reference evidence="3" key="1">
    <citation type="journal article" date="2014" name="Int. J. Syst. Evol. Microbiol.">
        <title>Complete genome sequence of Corynebacterium casei LMG S-19264T (=DSM 44701T), isolated from a smear-ripened cheese.</title>
        <authorList>
            <consortium name="US DOE Joint Genome Institute (JGI-PGF)"/>
            <person name="Walter F."/>
            <person name="Albersmeier A."/>
            <person name="Kalinowski J."/>
            <person name="Ruckert C."/>
        </authorList>
    </citation>
    <scope>NUCLEOTIDE SEQUENCE</scope>
    <source>
        <strain evidence="3">CGMCC 1.15454</strain>
    </source>
</reference>
<dbReference type="Gene3D" id="3.40.50.12570">
    <property type="match status" value="1"/>
</dbReference>
<dbReference type="Gene3D" id="3.40.50.10490">
    <property type="entry name" value="Glucose-6-phosphate isomerase like protein, domain 1"/>
    <property type="match status" value="1"/>
</dbReference>
<dbReference type="GO" id="GO:0006002">
    <property type="term" value="P:fructose 6-phosphate metabolic process"/>
    <property type="evidence" value="ECO:0007669"/>
    <property type="project" value="TreeGrafter"/>
</dbReference>
<dbReference type="InterPro" id="IPR046348">
    <property type="entry name" value="SIS_dom_sf"/>
</dbReference>
<dbReference type="InterPro" id="IPR024713">
    <property type="entry name" value="Fructosamine_deglycase_FrlB"/>
</dbReference>
<keyword evidence="4" id="KW-1185">Reference proteome</keyword>
<dbReference type="SUPFAM" id="SSF53697">
    <property type="entry name" value="SIS domain"/>
    <property type="match status" value="1"/>
</dbReference>
<dbReference type="GO" id="GO:0004360">
    <property type="term" value="F:glutamine-fructose-6-phosphate transaminase (isomerizing) activity"/>
    <property type="evidence" value="ECO:0007669"/>
    <property type="project" value="TreeGrafter"/>
</dbReference>
<evidence type="ECO:0000313" key="3">
    <source>
        <dbReference type="EMBL" id="GGB39225.1"/>
    </source>
</evidence>
<dbReference type="GO" id="GO:0097367">
    <property type="term" value="F:carbohydrate derivative binding"/>
    <property type="evidence" value="ECO:0007669"/>
    <property type="project" value="InterPro"/>
</dbReference>
<dbReference type="RefSeq" id="WP_155554675.1">
    <property type="nucleotide sequence ID" value="NZ_BMJD01000009.1"/>
</dbReference>
<dbReference type="InterPro" id="IPR035488">
    <property type="entry name" value="FrlB_SIS"/>
</dbReference>
<dbReference type="PANTHER" id="PTHR10937">
    <property type="entry name" value="GLUCOSAMINE--FRUCTOSE-6-PHOSPHATE AMINOTRANSFERASE, ISOMERIZING"/>
    <property type="match status" value="1"/>
</dbReference>
<organism evidence="3 4">
    <name type="scientific">Lentibacillus populi</name>
    <dbReference type="NCBI Taxonomy" id="1827502"/>
    <lineage>
        <taxon>Bacteria</taxon>
        <taxon>Bacillati</taxon>
        <taxon>Bacillota</taxon>
        <taxon>Bacilli</taxon>
        <taxon>Bacillales</taxon>
        <taxon>Bacillaceae</taxon>
        <taxon>Lentibacillus</taxon>
    </lineage>
</organism>
<evidence type="ECO:0000259" key="2">
    <source>
        <dbReference type="PROSITE" id="PS51464"/>
    </source>
</evidence>
<dbReference type="InterPro" id="IPR001347">
    <property type="entry name" value="SIS_dom"/>
</dbReference>
<dbReference type="InterPro" id="IPR035490">
    <property type="entry name" value="GlmS/FrlB_SIS"/>
</dbReference>
<comment type="caution">
    <text evidence="3">The sequence shown here is derived from an EMBL/GenBank/DDBJ whole genome shotgun (WGS) entry which is preliminary data.</text>
</comment>
<dbReference type="EMBL" id="BMJD01000009">
    <property type="protein sequence ID" value="GGB39225.1"/>
    <property type="molecule type" value="Genomic_DNA"/>
</dbReference>
<comment type="function">
    <text evidence="1">Catalyzes the conversion of a range of fructosamine 6-phosphates to glucose 6-phosphate and a free amino acid.</text>
</comment>
<dbReference type="CDD" id="cd05009">
    <property type="entry name" value="SIS_GlmS_GlmD_2"/>
    <property type="match status" value="1"/>
</dbReference>
<evidence type="ECO:0000256" key="1">
    <source>
        <dbReference type="PIRNR" id="PIRNR009290"/>
    </source>
</evidence>
<dbReference type="Gene3D" id="1.10.10.2240">
    <property type="match status" value="1"/>
</dbReference>
<evidence type="ECO:0000313" key="4">
    <source>
        <dbReference type="Proteomes" id="UP000621492"/>
    </source>
</evidence>
<dbReference type="PIRSF" id="PIRSF009290">
    <property type="entry name" value="FrlB"/>
    <property type="match status" value="1"/>
</dbReference>
<dbReference type="CDD" id="cd05710">
    <property type="entry name" value="SIS_1"/>
    <property type="match status" value="1"/>
</dbReference>
<proteinExistence type="predicted"/>
<gene>
    <name evidence="3" type="primary">frlB</name>
    <name evidence="3" type="ORF">GCM10011409_15970</name>
</gene>
<dbReference type="EC" id="3.5.-.-" evidence="1"/>
<dbReference type="PROSITE" id="PS51464">
    <property type="entry name" value="SIS"/>
    <property type="match status" value="1"/>
</dbReference>
<keyword evidence="1" id="KW-0378">Hydrolase</keyword>
<dbReference type="GO" id="GO:0006047">
    <property type="term" value="P:UDP-N-acetylglucosamine metabolic process"/>
    <property type="evidence" value="ECO:0007669"/>
    <property type="project" value="TreeGrafter"/>
</dbReference>
<dbReference type="GO" id="GO:0006487">
    <property type="term" value="P:protein N-linked glycosylation"/>
    <property type="evidence" value="ECO:0007669"/>
    <property type="project" value="TreeGrafter"/>
</dbReference>
<accession>A0A9W5TWW0</accession>
<dbReference type="PANTHER" id="PTHR10937:SF14">
    <property type="entry name" value="FRUCTOSELYSINE 6-PHOSPHATE DEGLYCASE"/>
    <property type="match status" value="1"/>
</dbReference>
<sequence>MIKNYTGQTAISKTLEELKDKDINRVFYVACGGSSALTYSSKYIIERDSKILAAEVYNSNEFIYRSPATLDEKSLVVVISHLGNTPETTAAAEFARDKGATTVAFTYENESPLAKASDFRIDYQYGPQVNPADSRNILIIQLTLGLLKIKEGHHKYDALVSSLPGLQYTVDKAIEKYTEKSIDFATKYQNEKMIYTMASGSNFGVAYTFAICILMEAQWINSHAIHAGEFFHGPFEVVDKDTPFVLLLGLDETRYMEERAQKFLNKYGEKLFILDAKDFDLSKIDIAIEGEIASVLHLYVLRALSREFAKVRNHPLETRRYMHKVEY</sequence>
<reference evidence="3" key="2">
    <citation type="submission" date="2020-09" db="EMBL/GenBank/DDBJ databases">
        <authorList>
            <person name="Sun Q."/>
            <person name="Zhou Y."/>
        </authorList>
    </citation>
    <scope>NUCLEOTIDE SEQUENCE</scope>
    <source>
        <strain evidence="3">CGMCC 1.15454</strain>
    </source>
</reference>
<keyword evidence="1" id="KW-0119">Carbohydrate metabolism</keyword>
<dbReference type="Pfam" id="PF01380">
    <property type="entry name" value="SIS"/>
    <property type="match status" value="1"/>
</dbReference>
<dbReference type="Proteomes" id="UP000621492">
    <property type="component" value="Unassembled WGS sequence"/>
</dbReference>
<dbReference type="AlphaFoldDB" id="A0A9W5TWW0"/>